<reference evidence="2 3" key="1">
    <citation type="submission" date="2019-05" db="EMBL/GenBank/DDBJ databases">
        <title>Draft genome sequence of Actinomadura sp. 14C53.</title>
        <authorList>
            <person name="Saricaoglu S."/>
            <person name="Isik K."/>
        </authorList>
    </citation>
    <scope>NUCLEOTIDE SEQUENCE [LARGE SCALE GENOMIC DNA]</scope>
    <source>
        <strain evidence="2 3">14C53</strain>
    </source>
</reference>
<dbReference type="RefSeq" id="WP_205718184.1">
    <property type="nucleotide sequence ID" value="NZ_VCKW01000519.1"/>
</dbReference>
<name>A0A5C4IY16_9ACTN</name>
<evidence type="ECO:0000313" key="3">
    <source>
        <dbReference type="Proteomes" id="UP000309174"/>
    </source>
</evidence>
<comment type="caution">
    <text evidence="2">The sequence shown here is derived from an EMBL/GenBank/DDBJ whole genome shotgun (WGS) entry which is preliminary data.</text>
</comment>
<feature type="signal peptide" evidence="1">
    <location>
        <begin position="1"/>
        <end position="31"/>
    </location>
</feature>
<evidence type="ECO:0000256" key="1">
    <source>
        <dbReference type="SAM" id="SignalP"/>
    </source>
</evidence>
<dbReference type="Proteomes" id="UP000309174">
    <property type="component" value="Unassembled WGS sequence"/>
</dbReference>
<dbReference type="EMBL" id="VCKW01000519">
    <property type="protein sequence ID" value="TMQ81479.1"/>
    <property type="molecule type" value="Genomic_DNA"/>
</dbReference>
<gene>
    <name evidence="2" type="ORF">ETD83_41440</name>
</gene>
<organism evidence="2 3">
    <name type="scientific">Actinomadura soli</name>
    <dbReference type="NCBI Taxonomy" id="2508997"/>
    <lineage>
        <taxon>Bacteria</taxon>
        <taxon>Bacillati</taxon>
        <taxon>Actinomycetota</taxon>
        <taxon>Actinomycetes</taxon>
        <taxon>Streptosporangiales</taxon>
        <taxon>Thermomonosporaceae</taxon>
        <taxon>Actinomadura</taxon>
    </lineage>
</organism>
<proteinExistence type="predicted"/>
<evidence type="ECO:0000313" key="2">
    <source>
        <dbReference type="EMBL" id="TMQ81479.1"/>
    </source>
</evidence>
<protein>
    <submittedName>
        <fullName evidence="2">Uncharacterized protein</fullName>
    </submittedName>
</protein>
<keyword evidence="3" id="KW-1185">Reference proteome</keyword>
<sequence length="64" mass="6570">MPHRLRRLGSASAAITAGALVLLLPAPAADAATTDTCKKGTDPASTIENWTCNLGNLREALLPA</sequence>
<keyword evidence="1" id="KW-0732">Signal</keyword>
<dbReference type="AlphaFoldDB" id="A0A5C4IY16"/>
<accession>A0A5C4IY16</accession>
<feature type="chain" id="PRO_5022880174" evidence="1">
    <location>
        <begin position="32"/>
        <end position="64"/>
    </location>
</feature>
<feature type="non-terminal residue" evidence="2">
    <location>
        <position position="64"/>
    </location>
</feature>